<organism evidence="1 2">
    <name type="scientific">Nocardia xishanensis</name>
    <dbReference type="NCBI Taxonomy" id="238964"/>
    <lineage>
        <taxon>Bacteria</taxon>
        <taxon>Bacillati</taxon>
        <taxon>Actinomycetota</taxon>
        <taxon>Actinomycetes</taxon>
        <taxon>Mycobacteriales</taxon>
        <taxon>Nocardiaceae</taxon>
        <taxon>Nocardia</taxon>
    </lineage>
</organism>
<dbReference type="EMBL" id="JBIRYO010000031">
    <property type="protein sequence ID" value="MFI2477951.1"/>
    <property type="molecule type" value="Genomic_DNA"/>
</dbReference>
<gene>
    <name evidence="1" type="ORF">ACH49W_31700</name>
</gene>
<accession>A0ABW7X9Y3</accession>
<reference evidence="1 2" key="1">
    <citation type="submission" date="2024-10" db="EMBL/GenBank/DDBJ databases">
        <title>The Natural Products Discovery Center: Release of the First 8490 Sequenced Strains for Exploring Actinobacteria Biosynthetic Diversity.</title>
        <authorList>
            <person name="Kalkreuter E."/>
            <person name="Kautsar S.A."/>
            <person name="Yang D."/>
            <person name="Bader C.D."/>
            <person name="Teijaro C.N."/>
            <person name="Fluegel L."/>
            <person name="Davis C.M."/>
            <person name="Simpson J.R."/>
            <person name="Lauterbach L."/>
            <person name="Steele A.D."/>
            <person name="Gui C."/>
            <person name="Meng S."/>
            <person name="Li G."/>
            <person name="Viehrig K."/>
            <person name="Ye F."/>
            <person name="Su P."/>
            <person name="Kiefer A.F."/>
            <person name="Nichols A."/>
            <person name="Cepeda A.J."/>
            <person name="Yan W."/>
            <person name="Fan B."/>
            <person name="Jiang Y."/>
            <person name="Adhikari A."/>
            <person name="Zheng C.-J."/>
            <person name="Schuster L."/>
            <person name="Cowan T.M."/>
            <person name="Smanski M.J."/>
            <person name="Chevrette M.G."/>
            <person name="De Carvalho L.P.S."/>
            <person name="Shen B."/>
        </authorList>
    </citation>
    <scope>NUCLEOTIDE SEQUENCE [LARGE SCALE GENOMIC DNA]</scope>
    <source>
        <strain evidence="1 2">NPDC019275</strain>
    </source>
</reference>
<sequence>MSAEDHFEVGFVAKPGGGTARYDESSADRFEPSVVHAAVEVLAGLAGGGRALEQKSP</sequence>
<proteinExistence type="predicted"/>
<keyword evidence="2" id="KW-1185">Reference proteome</keyword>
<evidence type="ECO:0000313" key="2">
    <source>
        <dbReference type="Proteomes" id="UP001611415"/>
    </source>
</evidence>
<comment type="caution">
    <text evidence="1">The sequence shown here is derived from an EMBL/GenBank/DDBJ whole genome shotgun (WGS) entry which is preliminary data.</text>
</comment>
<protein>
    <submittedName>
        <fullName evidence="1">Uncharacterized protein</fullName>
    </submittedName>
</protein>
<name>A0ABW7X9Y3_9NOCA</name>
<evidence type="ECO:0000313" key="1">
    <source>
        <dbReference type="EMBL" id="MFI2477951.1"/>
    </source>
</evidence>
<dbReference type="RefSeq" id="WP_364823250.1">
    <property type="nucleotide sequence ID" value="NZ_JBFAYM010000010.1"/>
</dbReference>
<dbReference type="Proteomes" id="UP001611415">
    <property type="component" value="Unassembled WGS sequence"/>
</dbReference>